<dbReference type="AlphaFoldDB" id="A0A2A4I748"/>
<dbReference type="RefSeq" id="WP_096640979.1">
    <property type="nucleotide sequence ID" value="NZ_NWVC01000004.1"/>
</dbReference>
<name>A0A2A4I748_9SPHN</name>
<dbReference type="EMBL" id="NWVC01000004">
    <property type="protein sequence ID" value="PCG14305.1"/>
    <property type="molecule type" value="Genomic_DNA"/>
</dbReference>
<reference evidence="1 2" key="1">
    <citation type="submission" date="2017-09" db="EMBL/GenBank/DDBJ databases">
        <title>Sphingomonas adhaesiva DSM 7418, whole genome shotgun sequence.</title>
        <authorList>
            <person name="Feng G."/>
            <person name="Zhu H."/>
        </authorList>
    </citation>
    <scope>NUCLEOTIDE SEQUENCE [LARGE SCALE GENOMIC DNA]</scope>
    <source>
        <strain evidence="1 2">DSM 7418</strain>
    </source>
</reference>
<dbReference type="Proteomes" id="UP000218323">
    <property type="component" value="Unassembled WGS sequence"/>
</dbReference>
<accession>A0A2A4I748</accession>
<organism evidence="1 2">
    <name type="scientific">Sphingomonas adhaesiva</name>
    <dbReference type="NCBI Taxonomy" id="28212"/>
    <lineage>
        <taxon>Bacteria</taxon>
        <taxon>Pseudomonadati</taxon>
        <taxon>Pseudomonadota</taxon>
        <taxon>Alphaproteobacteria</taxon>
        <taxon>Sphingomonadales</taxon>
        <taxon>Sphingomonadaceae</taxon>
        <taxon>Sphingomonas</taxon>
    </lineage>
</organism>
<proteinExistence type="predicted"/>
<protein>
    <submittedName>
        <fullName evidence="1">Uncharacterized protein</fullName>
    </submittedName>
</protein>
<keyword evidence="2" id="KW-1185">Reference proteome</keyword>
<evidence type="ECO:0000313" key="1">
    <source>
        <dbReference type="EMBL" id="PCG14305.1"/>
    </source>
</evidence>
<comment type="caution">
    <text evidence="1">The sequence shown here is derived from an EMBL/GenBank/DDBJ whole genome shotgun (WGS) entry which is preliminary data.</text>
</comment>
<sequence>MVFALGCVVIGGVDADISASTRPPLPYTDLATPFRNVATETAGQAETLRIAEIRSRMNGMLPGIYPAGPTYDTRIADALRRFPAVRSDYDRIVAVFPVALHDAIGRFETIYPHFESPLPIYLYHSLGQRDGGSDYLEPGHRHVMLFGADMIAKYHSDDSLEPFLIHEIFHLEHARHFADCDQLWCTIWQEGLAVEATAMMLPNATDHQLLLDIPAPIRGPTDARWAAALCFVAEHFEDTASAATASALLMGGNPPQGLPDRFGYYVGVRLAQATGLSIGRLSRLDNQQARPVARAALVKLIDDARAPCTEAAHPATAARGDRS</sequence>
<gene>
    <name evidence="1" type="ORF">COA07_11030</name>
</gene>
<evidence type="ECO:0000313" key="2">
    <source>
        <dbReference type="Proteomes" id="UP000218323"/>
    </source>
</evidence>